<evidence type="ECO:0000256" key="1">
    <source>
        <dbReference type="SAM" id="Phobius"/>
    </source>
</evidence>
<name>A0A645BX59_9ZZZZ</name>
<feature type="transmembrane region" description="Helical" evidence="1">
    <location>
        <begin position="20"/>
        <end position="41"/>
    </location>
</feature>
<reference evidence="2" key="1">
    <citation type="submission" date="2019-08" db="EMBL/GenBank/DDBJ databases">
        <authorList>
            <person name="Kucharzyk K."/>
            <person name="Murdoch R.W."/>
            <person name="Higgins S."/>
            <person name="Loffler F."/>
        </authorList>
    </citation>
    <scope>NUCLEOTIDE SEQUENCE</scope>
</reference>
<comment type="caution">
    <text evidence="2">The sequence shown here is derived from an EMBL/GenBank/DDBJ whole genome shotgun (WGS) entry which is preliminary data.</text>
</comment>
<keyword evidence="1" id="KW-1133">Transmembrane helix</keyword>
<keyword evidence="1" id="KW-0472">Membrane</keyword>
<protein>
    <submittedName>
        <fullName evidence="2">Uncharacterized protein</fullName>
    </submittedName>
</protein>
<accession>A0A645BX59</accession>
<gene>
    <name evidence="2" type="ORF">SDC9_116715</name>
</gene>
<evidence type="ECO:0000313" key="2">
    <source>
        <dbReference type="EMBL" id="MPM69767.1"/>
    </source>
</evidence>
<keyword evidence="1" id="KW-0812">Transmembrane</keyword>
<sequence>MYGDGPSQTDRVLYEYSQFFFFNLFLFFVVPVTYVSPRVFLHIALLTVIRYNVNGSFFVDAAHYTDGAVDPALFVIVFNEDDL</sequence>
<dbReference type="AlphaFoldDB" id="A0A645BX59"/>
<dbReference type="EMBL" id="VSSQ01023065">
    <property type="protein sequence ID" value="MPM69767.1"/>
    <property type="molecule type" value="Genomic_DNA"/>
</dbReference>
<proteinExistence type="predicted"/>
<organism evidence="2">
    <name type="scientific">bioreactor metagenome</name>
    <dbReference type="NCBI Taxonomy" id="1076179"/>
    <lineage>
        <taxon>unclassified sequences</taxon>
        <taxon>metagenomes</taxon>
        <taxon>ecological metagenomes</taxon>
    </lineage>
</organism>